<evidence type="ECO:0000313" key="2">
    <source>
        <dbReference type="Proteomes" id="UP001152759"/>
    </source>
</evidence>
<dbReference type="Proteomes" id="UP001152759">
    <property type="component" value="Unassembled WGS sequence"/>
</dbReference>
<name>A0AAI8UU36_BEMTA</name>
<dbReference type="AlphaFoldDB" id="A0AAI8UU36"/>
<proteinExistence type="predicted"/>
<gene>
    <name evidence="1" type="ORF">BEMITA_LOCUS168</name>
</gene>
<reference evidence="1" key="1">
    <citation type="submission" date="2021-12" db="EMBL/GenBank/DDBJ databases">
        <authorList>
            <person name="King R."/>
        </authorList>
    </citation>
    <scope>NUCLEOTIDE SEQUENCE</scope>
</reference>
<keyword evidence="2" id="KW-1185">Reference proteome</keyword>
<dbReference type="SUPFAM" id="SSF50729">
    <property type="entry name" value="PH domain-like"/>
    <property type="match status" value="1"/>
</dbReference>
<evidence type="ECO:0000313" key="1">
    <source>
        <dbReference type="EMBL" id="CAH0747833.1"/>
    </source>
</evidence>
<protein>
    <recommendedName>
        <fullName evidence="3">PH domain-containing protein</fullName>
    </recommendedName>
</protein>
<accession>A0AAI8UU36</accession>
<dbReference type="CDD" id="cd00821">
    <property type="entry name" value="PH"/>
    <property type="match status" value="1"/>
</dbReference>
<sequence length="151" mass="16863">MSTDIKMPTEVAPVSKLSYMSPPSPVTVAESYYSSGETMSGYMYLIGPDKIQQGVQVIVYRTSLEHFAVVYPQKKVCRPLGVLNLRNTCVERLSSNEFGFVVRERGFDKSISLTFIVESPAEFDSWISAFTSRSSPSLHHSSLPIVEEEEV</sequence>
<evidence type="ECO:0008006" key="3">
    <source>
        <dbReference type="Google" id="ProtNLM"/>
    </source>
</evidence>
<dbReference type="EMBL" id="CAKKNF020000033">
    <property type="protein sequence ID" value="CAH0747833.1"/>
    <property type="molecule type" value="Genomic_DNA"/>
</dbReference>
<comment type="caution">
    <text evidence="1">The sequence shown here is derived from an EMBL/GenBank/DDBJ whole genome shotgun (WGS) entry which is preliminary data.</text>
</comment>
<organism evidence="1 2">
    <name type="scientific">Bemisia tabaci</name>
    <name type="common">Sweetpotato whitefly</name>
    <name type="synonym">Aleurodes tabaci</name>
    <dbReference type="NCBI Taxonomy" id="7038"/>
    <lineage>
        <taxon>Eukaryota</taxon>
        <taxon>Metazoa</taxon>
        <taxon>Ecdysozoa</taxon>
        <taxon>Arthropoda</taxon>
        <taxon>Hexapoda</taxon>
        <taxon>Insecta</taxon>
        <taxon>Pterygota</taxon>
        <taxon>Neoptera</taxon>
        <taxon>Paraneoptera</taxon>
        <taxon>Hemiptera</taxon>
        <taxon>Sternorrhyncha</taxon>
        <taxon>Aleyrodoidea</taxon>
        <taxon>Aleyrodidae</taxon>
        <taxon>Aleyrodinae</taxon>
        <taxon>Bemisia</taxon>
    </lineage>
</organism>